<gene>
    <name evidence="2" type="ORF">BST97_13240</name>
</gene>
<feature type="transmembrane region" description="Helical" evidence="1">
    <location>
        <begin position="20"/>
        <end position="40"/>
    </location>
</feature>
<accession>A0A1W6MMP7</accession>
<evidence type="ECO:0000313" key="3">
    <source>
        <dbReference type="Proteomes" id="UP000193431"/>
    </source>
</evidence>
<keyword evidence="1" id="KW-1133">Transmembrane helix</keyword>
<evidence type="ECO:0008006" key="4">
    <source>
        <dbReference type="Google" id="ProtNLM"/>
    </source>
</evidence>
<evidence type="ECO:0000313" key="2">
    <source>
        <dbReference type="EMBL" id="ARN78875.1"/>
    </source>
</evidence>
<protein>
    <recommendedName>
        <fullName evidence="4">DoxX family protein</fullName>
    </recommendedName>
</protein>
<reference evidence="2 3" key="1">
    <citation type="submission" date="2016-11" db="EMBL/GenBank/DDBJ databases">
        <title>Trade-off between light-utilization and light-protection in marine flavobacteria.</title>
        <authorList>
            <person name="Kumagai Y."/>
        </authorList>
    </citation>
    <scope>NUCLEOTIDE SEQUENCE [LARGE SCALE GENOMIC DNA]</scope>
    <source>
        <strain evidence="2 3">JCM 13191</strain>
    </source>
</reference>
<evidence type="ECO:0000256" key="1">
    <source>
        <dbReference type="SAM" id="Phobius"/>
    </source>
</evidence>
<dbReference type="EMBL" id="CP019344">
    <property type="protein sequence ID" value="ARN78875.1"/>
    <property type="molecule type" value="Genomic_DNA"/>
</dbReference>
<feature type="transmembrane region" description="Helical" evidence="1">
    <location>
        <begin position="151"/>
        <end position="178"/>
    </location>
</feature>
<proteinExistence type="predicted"/>
<keyword evidence="1" id="KW-0472">Membrane</keyword>
<keyword evidence="3" id="KW-1185">Reference proteome</keyword>
<dbReference type="AlphaFoldDB" id="A0A1W6MMP7"/>
<sequence>MQEQKPEQAEEWNLLSKLAFRFLFLFISLFITFLFLRWLIDPLLAWIGESIFGLSENLSRVSSGSGDRTMDYLAVFLQAILAVTGVIAWSLIGRKRNSHRKLRFWFMSLLRLFVAAVMLVYGFAKVFLIQFQTPSLTLLVQQVGEMSPMGLAWTFMGFNPVYTIFTGLLEVFAGLFLIFRRTKTLGALLTLGVMGHVAVMNLCFDIPVKIFSLHLVLMSLVLLSEDWRSLSHVFFGSNRALPKVKYHALQHTAVYHNIGKIKGIFTALFLFLITFVGFFILKPKIDRQQKKYRFYGIYEISDFEKEGDNDEVSSSQDWRYVIIEQKNKANIKFRDSVSAYHLIIDENIQKATIYHKDADSIPPNFAIQKLESITYRLKGKIGQDSLKFKMQRLDLKKFPLISRGFRWVNETPYNR</sequence>
<organism evidence="2 3">
    <name type="scientific">Nonlabens spongiae</name>
    <dbReference type="NCBI Taxonomy" id="331648"/>
    <lineage>
        <taxon>Bacteria</taxon>
        <taxon>Pseudomonadati</taxon>
        <taxon>Bacteroidota</taxon>
        <taxon>Flavobacteriia</taxon>
        <taxon>Flavobacteriales</taxon>
        <taxon>Flavobacteriaceae</taxon>
        <taxon>Nonlabens</taxon>
    </lineage>
</organism>
<feature type="transmembrane region" description="Helical" evidence="1">
    <location>
        <begin position="104"/>
        <end position="131"/>
    </location>
</feature>
<keyword evidence="1" id="KW-0812">Transmembrane</keyword>
<feature type="transmembrane region" description="Helical" evidence="1">
    <location>
        <begin position="263"/>
        <end position="281"/>
    </location>
</feature>
<dbReference type="OrthoDB" id="102112at2"/>
<dbReference type="Proteomes" id="UP000193431">
    <property type="component" value="Chromosome"/>
</dbReference>
<dbReference type="STRING" id="331648.BST97_13240"/>
<feature type="transmembrane region" description="Helical" evidence="1">
    <location>
        <begin position="72"/>
        <end position="92"/>
    </location>
</feature>
<dbReference type="RefSeq" id="WP_085767681.1">
    <property type="nucleotide sequence ID" value="NZ_CP019344.1"/>
</dbReference>
<name>A0A1W6MMP7_9FLAO</name>
<feature type="transmembrane region" description="Helical" evidence="1">
    <location>
        <begin position="185"/>
        <end position="208"/>
    </location>
</feature>